<organism evidence="3 4">
    <name type="scientific">Leptospira mtsangambouensis</name>
    <dbReference type="NCBI Taxonomy" id="2484912"/>
    <lineage>
        <taxon>Bacteria</taxon>
        <taxon>Pseudomonadati</taxon>
        <taxon>Spirochaetota</taxon>
        <taxon>Spirochaetia</taxon>
        <taxon>Leptospirales</taxon>
        <taxon>Leptospiraceae</taxon>
        <taxon>Leptospira</taxon>
    </lineage>
</organism>
<name>A0ABY2P5N0_9LEPT</name>
<feature type="transmembrane region" description="Helical" evidence="2">
    <location>
        <begin position="66"/>
        <end position="87"/>
    </location>
</feature>
<protein>
    <recommendedName>
        <fullName evidence="5">Phage holin family protein</fullName>
    </recommendedName>
</protein>
<proteinExistence type="predicted"/>
<evidence type="ECO:0000313" key="4">
    <source>
        <dbReference type="Proteomes" id="UP000297940"/>
    </source>
</evidence>
<keyword evidence="4" id="KW-1185">Reference proteome</keyword>
<keyword evidence="2" id="KW-0812">Transmembrane</keyword>
<evidence type="ECO:0000256" key="1">
    <source>
        <dbReference type="SAM" id="MobiDB-lite"/>
    </source>
</evidence>
<gene>
    <name evidence="3" type="ORF">EHR01_06560</name>
</gene>
<dbReference type="RefSeq" id="WP_135693843.1">
    <property type="nucleotide sequence ID" value="NZ_RQHK01000002.1"/>
</dbReference>
<feature type="region of interest" description="Disordered" evidence="1">
    <location>
        <begin position="1"/>
        <end position="30"/>
    </location>
</feature>
<accession>A0ABY2P5N0</accession>
<dbReference type="Proteomes" id="UP000297940">
    <property type="component" value="Unassembled WGS sequence"/>
</dbReference>
<evidence type="ECO:0000256" key="2">
    <source>
        <dbReference type="SAM" id="Phobius"/>
    </source>
</evidence>
<feature type="transmembrane region" description="Helical" evidence="2">
    <location>
        <begin position="99"/>
        <end position="124"/>
    </location>
</feature>
<keyword evidence="2" id="KW-0472">Membrane</keyword>
<dbReference type="EMBL" id="RQHK01000002">
    <property type="protein sequence ID" value="TGM82437.1"/>
    <property type="molecule type" value="Genomic_DNA"/>
</dbReference>
<sequence length="139" mass="15370">MKTNPSDSGPASSYQQYSSDSTKPNINQNSPTLNEAAVVTLINNIETIKSDIKDVKFKVNHDPKSYLSEISIGVISSFLVSVIFLLITSNLGKESVNFYGITIPTIFLLVFGMIIASGITYFLTKETDKKKKIRKKSNK</sequence>
<reference evidence="4" key="1">
    <citation type="journal article" date="2019" name="PLoS Negl. Trop. Dis.">
        <title>Revisiting the worldwide diversity of Leptospira species in the environment.</title>
        <authorList>
            <person name="Vincent A.T."/>
            <person name="Schiettekatte O."/>
            <person name="Bourhy P."/>
            <person name="Veyrier F.J."/>
            <person name="Picardeau M."/>
        </authorList>
    </citation>
    <scope>NUCLEOTIDE SEQUENCE [LARGE SCALE GENOMIC DNA]</scope>
    <source>
        <strain evidence="4">201601298</strain>
    </source>
</reference>
<evidence type="ECO:0008006" key="5">
    <source>
        <dbReference type="Google" id="ProtNLM"/>
    </source>
</evidence>
<keyword evidence="2" id="KW-1133">Transmembrane helix</keyword>
<comment type="caution">
    <text evidence="3">The sequence shown here is derived from an EMBL/GenBank/DDBJ whole genome shotgun (WGS) entry which is preliminary data.</text>
</comment>
<evidence type="ECO:0000313" key="3">
    <source>
        <dbReference type="EMBL" id="TGM82437.1"/>
    </source>
</evidence>